<keyword evidence="1" id="KW-1133">Transmembrane helix</keyword>
<keyword evidence="1" id="KW-0472">Membrane</keyword>
<sequence length="412" mass="47855">MKPVLFILLAFVVAIPLLFMLPLGLSRRGKIAALLVSLLLSLLAVTASAVFPFWQLSLLLLLMAIAITYVLDRRFGHVLYAIAEEEDDLFAAEEAMVMEALDTKQQLAPSFPNLSDEPLNIEVDDAPLEESDSEARDDAELDDWIEEDVLETNPVEEEKDLIAAWSEEDYLPPLSLEEYETLTKPAAVNDVESDETFEWLEENERLDDLFEEEKFERTPDNSLEETTLPLEPDDFLEEEEAFERTLDNSLEKTILPLELDDLLEEEALKRTSDNSMEETILLEPKLDDRFEEEIVPSERLDELFEADEPIEQSSMSLNVVSMSSELMQMIIDELRFTREFVGKNEYEQRLLQCMQPSLSDHDYYVFARMLIEHYLFEKEYDKLSSWLIHLQERFSQYPVLLEEIQFLSHIEK</sequence>
<name>A0A840DNK5_9BACL</name>
<evidence type="ECO:0000313" key="3">
    <source>
        <dbReference type="Proteomes" id="UP000559598"/>
    </source>
</evidence>
<evidence type="ECO:0000313" key="2">
    <source>
        <dbReference type="EMBL" id="MBB4073215.1"/>
    </source>
</evidence>
<feature type="transmembrane region" description="Helical" evidence="1">
    <location>
        <begin position="31"/>
        <end position="47"/>
    </location>
</feature>
<protein>
    <submittedName>
        <fullName evidence="2">Uncharacterized protein</fullName>
    </submittedName>
</protein>
<keyword evidence="3" id="KW-1185">Reference proteome</keyword>
<dbReference type="AlphaFoldDB" id="A0A840DNK5"/>
<organism evidence="2 3">
    <name type="scientific">Anoxybacteroides voinovskiense</name>
    <dbReference type="NCBI Taxonomy" id="230470"/>
    <lineage>
        <taxon>Bacteria</taxon>
        <taxon>Bacillati</taxon>
        <taxon>Bacillota</taxon>
        <taxon>Bacilli</taxon>
        <taxon>Bacillales</taxon>
        <taxon>Anoxybacillaceae</taxon>
        <taxon>Anoxybacteroides</taxon>
    </lineage>
</organism>
<dbReference type="EMBL" id="JACIDE010000005">
    <property type="protein sequence ID" value="MBB4073215.1"/>
    <property type="molecule type" value="Genomic_DNA"/>
</dbReference>
<reference evidence="2 3" key="1">
    <citation type="submission" date="2020-08" db="EMBL/GenBank/DDBJ databases">
        <title>Genomic Encyclopedia of Type Strains, Phase IV (KMG-IV): sequencing the most valuable type-strain genomes for metagenomic binning, comparative biology and taxonomic classification.</title>
        <authorList>
            <person name="Goeker M."/>
        </authorList>
    </citation>
    <scope>NUCLEOTIDE SEQUENCE [LARGE SCALE GENOMIC DNA]</scope>
    <source>
        <strain evidence="2 3">DSM 17075</strain>
    </source>
</reference>
<accession>A0A840DNK5</accession>
<dbReference type="Proteomes" id="UP000559598">
    <property type="component" value="Unassembled WGS sequence"/>
</dbReference>
<proteinExistence type="predicted"/>
<gene>
    <name evidence="2" type="ORF">GGR02_000976</name>
</gene>
<dbReference type="RefSeq" id="WP_183183589.1">
    <property type="nucleotide sequence ID" value="NZ_BMNP01000009.1"/>
</dbReference>
<comment type="caution">
    <text evidence="2">The sequence shown here is derived from an EMBL/GenBank/DDBJ whole genome shotgun (WGS) entry which is preliminary data.</text>
</comment>
<keyword evidence="1" id="KW-0812">Transmembrane</keyword>
<feature type="transmembrane region" description="Helical" evidence="1">
    <location>
        <begin position="6"/>
        <end position="24"/>
    </location>
</feature>
<evidence type="ECO:0000256" key="1">
    <source>
        <dbReference type="SAM" id="Phobius"/>
    </source>
</evidence>